<dbReference type="SUPFAM" id="SSF88659">
    <property type="entry name" value="Sigma3 and sigma4 domains of RNA polymerase sigma factors"/>
    <property type="match status" value="1"/>
</dbReference>
<dbReference type="InterPro" id="IPR014327">
    <property type="entry name" value="RNA_pol_sigma70_bacteroid"/>
</dbReference>
<dbReference type="InterPro" id="IPR013249">
    <property type="entry name" value="RNA_pol_sigma70_r4_t2"/>
</dbReference>
<dbReference type="NCBIfam" id="TIGR02937">
    <property type="entry name" value="sigma70-ECF"/>
    <property type="match status" value="1"/>
</dbReference>
<keyword evidence="3" id="KW-0731">Sigma factor</keyword>
<evidence type="ECO:0000259" key="6">
    <source>
        <dbReference type="Pfam" id="PF08281"/>
    </source>
</evidence>
<dbReference type="Proteomes" id="UP000304900">
    <property type="component" value="Unassembled WGS sequence"/>
</dbReference>
<evidence type="ECO:0000256" key="3">
    <source>
        <dbReference type="ARBA" id="ARBA00023082"/>
    </source>
</evidence>
<dbReference type="CDD" id="cd06171">
    <property type="entry name" value="Sigma70_r4"/>
    <property type="match status" value="1"/>
</dbReference>
<keyword evidence="2" id="KW-0805">Transcription regulation</keyword>
<dbReference type="Pfam" id="PF08281">
    <property type="entry name" value="Sigma70_r4_2"/>
    <property type="match status" value="1"/>
</dbReference>
<dbReference type="InterPro" id="IPR013324">
    <property type="entry name" value="RNA_pol_sigma_r3/r4-like"/>
</dbReference>
<dbReference type="SUPFAM" id="SSF88946">
    <property type="entry name" value="Sigma2 domain of RNA polymerase sigma factors"/>
    <property type="match status" value="1"/>
</dbReference>
<dbReference type="InterPro" id="IPR013325">
    <property type="entry name" value="RNA_pol_sigma_r2"/>
</dbReference>
<dbReference type="Gene3D" id="1.10.1740.10">
    <property type="match status" value="1"/>
</dbReference>
<comment type="caution">
    <text evidence="7">The sequence shown here is derived from an EMBL/GenBank/DDBJ whole genome shotgun (WGS) entry which is preliminary data.</text>
</comment>
<feature type="domain" description="RNA polymerase sigma factor 70 region 4 type 2" evidence="6">
    <location>
        <begin position="143"/>
        <end position="193"/>
    </location>
</feature>
<dbReference type="InterPro" id="IPR039425">
    <property type="entry name" value="RNA_pol_sigma-70-like"/>
</dbReference>
<evidence type="ECO:0000256" key="4">
    <source>
        <dbReference type="ARBA" id="ARBA00023163"/>
    </source>
</evidence>
<reference evidence="7 8" key="1">
    <citation type="submission" date="2019-05" db="EMBL/GenBank/DDBJ databases">
        <title>Dyadobacter AR-3-8 sp. nov., isolated from arctic soil.</title>
        <authorList>
            <person name="Chaudhary D.K."/>
        </authorList>
    </citation>
    <scope>NUCLEOTIDE SEQUENCE [LARGE SCALE GENOMIC DNA]</scope>
    <source>
        <strain evidence="7 8">AR-3-8</strain>
    </source>
</reference>
<accession>A0A4U6D6L2</accession>
<keyword evidence="4" id="KW-0804">Transcription</keyword>
<comment type="similarity">
    <text evidence="1">Belongs to the sigma-70 factor family. ECF subfamily.</text>
</comment>
<dbReference type="InterPro" id="IPR036388">
    <property type="entry name" value="WH-like_DNA-bd_sf"/>
</dbReference>
<evidence type="ECO:0000313" key="8">
    <source>
        <dbReference type="Proteomes" id="UP000304900"/>
    </source>
</evidence>
<evidence type="ECO:0000256" key="1">
    <source>
        <dbReference type="ARBA" id="ARBA00010641"/>
    </source>
</evidence>
<dbReference type="PANTHER" id="PTHR43133">
    <property type="entry name" value="RNA POLYMERASE ECF-TYPE SIGMA FACTO"/>
    <property type="match status" value="1"/>
</dbReference>
<dbReference type="Gene3D" id="1.10.10.10">
    <property type="entry name" value="Winged helix-like DNA-binding domain superfamily/Winged helix DNA-binding domain"/>
    <property type="match status" value="1"/>
</dbReference>
<dbReference type="InterPro" id="IPR014284">
    <property type="entry name" value="RNA_pol_sigma-70_dom"/>
</dbReference>
<evidence type="ECO:0000256" key="2">
    <source>
        <dbReference type="ARBA" id="ARBA00023015"/>
    </source>
</evidence>
<protein>
    <submittedName>
        <fullName evidence="7">RNA polymerase sigma-70 factor</fullName>
    </submittedName>
</protein>
<organism evidence="7 8">
    <name type="scientific">Dyadobacter frigoris</name>
    <dbReference type="NCBI Taxonomy" id="2576211"/>
    <lineage>
        <taxon>Bacteria</taxon>
        <taxon>Pseudomonadati</taxon>
        <taxon>Bacteroidota</taxon>
        <taxon>Cytophagia</taxon>
        <taxon>Cytophagales</taxon>
        <taxon>Spirosomataceae</taxon>
        <taxon>Dyadobacter</taxon>
    </lineage>
</organism>
<evidence type="ECO:0000313" key="7">
    <source>
        <dbReference type="EMBL" id="TKT92992.1"/>
    </source>
</evidence>
<dbReference type="OrthoDB" id="1524077at2"/>
<dbReference type="NCBIfam" id="TIGR02985">
    <property type="entry name" value="Sig70_bacteroi1"/>
    <property type="match status" value="1"/>
</dbReference>
<dbReference type="EMBL" id="SZVO01000003">
    <property type="protein sequence ID" value="TKT92992.1"/>
    <property type="molecule type" value="Genomic_DNA"/>
</dbReference>
<dbReference type="PANTHER" id="PTHR43133:SF46">
    <property type="entry name" value="RNA POLYMERASE SIGMA-70 FACTOR ECF SUBFAMILY"/>
    <property type="match status" value="1"/>
</dbReference>
<sequence length="212" mass="25040">MASQEIRLIPDEINSDISNSIQTDKEFFIRKAFEQDSVKGYELLFRQYYSPLCSHAVRFVYNREVAEDLVAEVFYTFWKKKLHEQITTSFRAYLFTSVRNKSLTYIKWEFDKERSEELEENDKASSTLEPDGVMEFDELYLHIEKTINLLPPQCQKVFLMSRFEGKSYKEIAEKLNVSGKAVEAHISKALVTLRKALQNYWLFILSAFLPNW</sequence>
<dbReference type="InterPro" id="IPR007627">
    <property type="entry name" value="RNA_pol_sigma70_r2"/>
</dbReference>
<dbReference type="Pfam" id="PF04542">
    <property type="entry name" value="Sigma70_r2"/>
    <property type="match status" value="1"/>
</dbReference>
<dbReference type="GO" id="GO:0016987">
    <property type="term" value="F:sigma factor activity"/>
    <property type="evidence" value="ECO:0007669"/>
    <property type="project" value="UniProtKB-KW"/>
</dbReference>
<dbReference type="GO" id="GO:0006352">
    <property type="term" value="P:DNA-templated transcription initiation"/>
    <property type="evidence" value="ECO:0007669"/>
    <property type="project" value="InterPro"/>
</dbReference>
<name>A0A4U6D6L2_9BACT</name>
<dbReference type="GO" id="GO:0003677">
    <property type="term" value="F:DNA binding"/>
    <property type="evidence" value="ECO:0007669"/>
    <property type="project" value="InterPro"/>
</dbReference>
<gene>
    <name evidence="7" type="ORF">FDK13_09075</name>
</gene>
<dbReference type="AlphaFoldDB" id="A0A4U6D6L2"/>
<keyword evidence="8" id="KW-1185">Reference proteome</keyword>
<proteinExistence type="inferred from homology"/>
<feature type="domain" description="RNA polymerase sigma-70 region 2" evidence="5">
    <location>
        <begin position="44"/>
        <end position="107"/>
    </location>
</feature>
<evidence type="ECO:0000259" key="5">
    <source>
        <dbReference type="Pfam" id="PF04542"/>
    </source>
</evidence>